<dbReference type="Proteomes" id="UP001153069">
    <property type="component" value="Unassembled WGS sequence"/>
</dbReference>
<reference evidence="2" key="1">
    <citation type="submission" date="2020-06" db="EMBL/GenBank/DDBJ databases">
        <authorList>
            <consortium name="Plant Systems Biology data submission"/>
        </authorList>
    </citation>
    <scope>NUCLEOTIDE SEQUENCE</scope>
    <source>
        <strain evidence="2">D6</strain>
    </source>
</reference>
<feature type="compositionally biased region" description="Basic residues" evidence="1">
    <location>
        <begin position="44"/>
        <end position="68"/>
    </location>
</feature>
<feature type="region of interest" description="Disordered" evidence="1">
    <location>
        <begin position="41"/>
        <end position="68"/>
    </location>
</feature>
<evidence type="ECO:0000313" key="3">
    <source>
        <dbReference type="Proteomes" id="UP001153069"/>
    </source>
</evidence>
<protein>
    <submittedName>
        <fullName evidence="2">Uncharacterized protein</fullName>
    </submittedName>
</protein>
<name>A0A9N8HTF2_9STRA</name>
<feature type="compositionally biased region" description="Basic residues" evidence="1">
    <location>
        <begin position="155"/>
        <end position="167"/>
    </location>
</feature>
<evidence type="ECO:0000256" key="1">
    <source>
        <dbReference type="SAM" id="MobiDB-lite"/>
    </source>
</evidence>
<evidence type="ECO:0000313" key="2">
    <source>
        <dbReference type="EMBL" id="CAB9524742.1"/>
    </source>
</evidence>
<proteinExistence type="predicted"/>
<feature type="region of interest" description="Disordered" evidence="1">
    <location>
        <begin position="94"/>
        <end position="125"/>
    </location>
</feature>
<sequence>MMTLMLSEIQSQMGTKPFGEDVKAVRSDWLSTKPSKIMLILAPHHAKKKPKKPRKPKHSQRRSRKIVRRIPKTRVKRINTTHFRSLTAAVTAASTTVITQQPPPRREMGGKPKVKMKPPPIRNRIPKVFPAQPVVTNQDTVSAITARPHLDMIPRSRRKPWPRLRRK</sequence>
<keyword evidence="3" id="KW-1185">Reference proteome</keyword>
<accession>A0A9N8HTF2</accession>
<dbReference type="EMBL" id="CAICTM010001576">
    <property type="protein sequence ID" value="CAB9524742.1"/>
    <property type="molecule type" value="Genomic_DNA"/>
</dbReference>
<organism evidence="2 3">
    <name type="scientific">Seminavis robusta</name>
    <dbReference type="NCBI Taxonomy" id="568900"/>
    <lineage>
        <taxon>Eukaryota</taxon>
        <taxon>Sar</taxon>
        <taxon>Stramenopiles</taxon>
        <taxon>Ochrophyta</taxon>
        <taxon>Bacillariophyta</taxon>
        <taxon>Bacillariophyceae</taxon>
        <taxon>Bacillariophycidae</taxon>
        <taxon>Naviculales</taxon>
        <taxon>Naviculaceae</taxon>
        <taxon>Seminavis</taxon>
    </lineage>
</organism>
<feature type="region of interest" description="Disordered" evidence="1">
    <location>
        <begin position="139"/>
        <end position="167"/>
    </location>
</feature>
<comment type="caution">
    <text evidence="2">The sequence shown here is derived from an EMBL/GenBank/DDBJ whole genome shotgun (WGS) entry which is preliminary data.</text>
</comment>
<gene>
    <name evidence="2" type="ORF">SEMRO_1578_G283660.1</name>
</gene>
<dbReference type="AlphaFoldDB" id="A0A9N8HTF2"/>